<dbReference type="InterPro" id="IPR001279">
    <property type="entry name" value="Metallo-B-lactamas"/>
</dbReference>
<dbReference type="RefSeq" id="WP_234884422.1">
    <property type="nucleotide sequence ID" value="NZ_AP022577.1"/>
</dbReference>
<organism evidence="2 3">
    <name type="scientific">Mycolicibacterium aubagnense</name>
    <dbReference type="NCBI Taxonomy" id="319707"/>
    <lineage>
        <taxon>Bacteria</taxon>
        <taxon>Bacillati</taxon>
        <taxon>Actinomycetota</taxon>
        <taxon>Actinomycetes</taxon>
        <taxon>Mycobacteriales</taxon>
        <taxon>Mycobacteriaceae</taxon>
        <taxon>Mycolicibacterium</taxon>
    </lineage>
</organism>
<dbReference type="PANTHER" id="PTHR23131">
    <property type="entry name" value="ENDORIBONUCLEASE LACTB2"/>
    <property type="match status" value="1"/>
</dbReference>
<evidence type="ECO:0000259" key="1">
    <source>
        <dbReference type="SMART" id="SM00849"/>
    </source>
</evidence>
<evidence type="ECO:0000313" key="2">
    <source>
        <dbReference type="EMBL" id="BBX84820.1"/>
    </source>
</evidence>
<proteinExistence type="predicted"/>
<sequence>MTSQVWNSAQRSGAPETLAAAPTYTVARIPLPLPLPDLTVVNAYAVGTDAGITLIDPGWATAESEAALIAGLHAMGCGVRDVRQILVTHAHWDHYTQALKWRAALDIEVMLGAEERHSISAFDAQAGVHPNQVPVLRRAGAPALADAVAALRWEPYEQGMPFAAPDRWLRDGDVIDAGGVPITVRATPGHTRGHMVFEISDMAFTGDHLLPRITPSVAFERAPEKLPLRSFLRSLQLFLELPDARMLPAHGETEHHTRRRAQELLDHHDERLSIIAELISSGATTAFEVATRMRWTRRERTLTELETVHQMTAVLEVRAHLDLLVTQGLLRVDESADVSTFTVS</sequence>
<accession>A0ABM7IDS8</accession>
<protein>
    <submittedName>
        <fullName evidence="2">MBL fold metallo-hydrolase</fullName>
    </submittedName>
</protein>
<reference evidence="2 3" key="1">
    <citation type="journal article" date="2019" name="Emerg. Microbes Infect.">
        <title>Comprehensive subspecies identification of 175 nontuberculous mycobacteria species based on 7547 genomic profiles.</title>
        <authorList>
            <person name="Matsumoto Y."/>
            <person name="Kinjo T."/>
            <person name="Motooka D."/>
            <person name="Nabeya D."/>
            <person name="Jung N."/>
            <person name="Uechi K."/>
            <person name="Horii T."/>
            <person name="Iida T."/>
            <person name="Fujita J."/>
            <person name="Nakamura S."/>
        </authorList>
    </citation>
    <scope>NUCLEOTIDE SEQUENCE [LARGE SCALE GENOMIC DNA]</scope>
    <source>
        <strain evidence="2 3">JCM 15296</strain>
    </source>
</reference>
<dbReference type="Pfam" id="PF00753">
    <property type="entry name" value="Lactamase_B"/>
    <property type="match status" value="1"/>
</dbReference>
<dbReference type="InterPro" id="IPR036388">
    <property type="entry name" value="WH-like_DNA-bd_sf"/>
</dbReference>
<gene>
    <name evidence="2" type="primary">ampC</name>
    <name evidence="2" type="ORF">MAUB_26930</name>
</gene>
<dbReference type="SMART" id="SM00849">
    <property type="entry name" value="Lactamase_B"/>
    <property type="match status" value="1"/>
</dbReference>
<feature type="domain" description="Metallo-beta-lactamase" evidence="1">
    <location>
        <begin position="40"/>
        <end position="250"/>
    </location>
</feature>
<dbReference type="EMBL" id="AP022577">
    <property type="protein sequence ID" value="BBX84820.1"/>
    <property type="molecule type" value="Genomic_DNA"/>
</dbReference>
<dbReference type="InterPro" id="IPR050662">
    <property type="entry name" value="Sec-metab_biosynth-thioest"/>
</dbReference>
<dbReference type="SUPFAM" id="SSF56281">
    <property type="entry name" value="Metallo-hydrolase/oxidoreductase"/>
    <property type="match status" value="1"/>
</dbReference>
<dbReference type="Gene3D" id="1.10.10.10">
    <property type="entry name" value="Winged helix-like DNA-binding domain superfamily/Winged helix DNA-binding domain"/>
    <property type="match status" value="1"/>
</dbReference>
<dbReference type="Gene3D" id="3.60.15.10">
    <property type="entry name" value="Ribonuclease Z/Hydroxyacylglutathione hydrolase-like"/>
    <property type="match status" value="1"/>
</dbReference>
<keyword evidence="3" id="KW-1185">Reference proteome</keyword>
<evidence type="ECO:0000313" key="3">
    <source>
        <dbReference type="Proteomes" id="UP000465609"/>
    </source>
</evidence>
<dbReference type="PANTHER" id="PTHR23131:SF4">
    <property type="entry name" value="METALLO-BETA-LACTAMASE SUPERFAMILY POTEIN"/>
    <property type="match status" value="1"/>
</dbReference>
<name>A0ABM7IDS8_9MYCO</name>
<dbReference type="InterPro" id="IPR036866">
    <property type="entry name" value="RibonucZ/Hydroxyglut_hydro"/>
</dbReference>
<dbReference type="Proteomes" id="UP000465609">
    <property type="component" value="Chromosome"/>
</dbReference>